<sequence>MALGGCAGKVSVAQNPTWDATAPTSSEKPAAVDLPTGCEQQNVMSLCQTYDVSGGMAVQTNVTVYAETGNPNANTESTTCEKLANNTEGFAFGGPQDGMLAGQSTQLYFSAPDYKGPGQYPAGGAYIGEFQKDNGGSATFEVKPDGSGVVTISGLQSHAGDKIDGTIKWTCVEAKK</sequence>
<name>A0ABP4TY52_9ACTN</name>
<evidence type="ECO:0008006" key="3">
    <source>
        <dbReference type="Google" id="ProtNLM"/>
    </source>
</evidence>
<dbReference type="Proteomes" id="UP001500280">
    <property type="component" value="Unassembled WGS sequence"/>
</dbReference>
<accession>A0ABP4TY52</accession>
<gene>
    <name evidence="1" type="ORF">GCM10009745_47230</name>
</gene>
<evidence type="ECO:0000313" key="2">
    <source>
        <dbReference type="Proteomes" id="UP001500280"/>
    </source>
</evidence>
<protein>
    <recommendedName>
        <fullName evidence="3">DUF4352 domain-containing protein</fullName>
    </recommendedName>
</protein>
<comment type="caution">
    <text evidence="1">The sequence shown here is derived from an EMBL/GenBank/DDBJ whole genome shotgun (WGS) entry which is preliminary data.</text>
</comment>
<dbReference type="EMBL" id="BAAANF010000017">
    <property type="protein sequence ID" value="GAA1695895.1"/>
    <property type="molecule type" value="Genomic_DNA"/>
</dbReference>
<keyword evidence="2" id="KW-1185">Reference proteome</keyword>
<proteinExistence type="predicted"/>
<evidence type="ECO:0000313" key="1">
    <source>
        <dbReference type="EMBL" id="GAA1695895.1"/>
    </source>
</evidence>
<organism evidence="1 2">
    <name type="scientific">Kribbella yunnanensis</name>
    <dbReference type="NCBI Taxonomy" id="190194"/>
    <lineage>
        <taxon>Bacteria</taxon>
        <taxon>Bacillati</taxon>
        <taxon>Actinomycetota</taxon>
        <taxon>Actinomycetes</taxon>
        <taxon>Propionibacteriales</taxon>
        <taxon>Kribbellaceae</taxon>
        <taxon>Kribbella</taxon>
    </lineage>
</organism>
<reference evidence="2" key="1">
    <citation type="journal article" date="2019" name="Int. J. Syst. Evol. Microbiol.">
        <title>The Global Catalogue of Microorganisms (GCM) 10K type strain sequencing project: providing services to taxonomists for standard genome sequencing and annotation.</title>
        <authorList>
            <consortium name="The Broad Institute Genomics Platform"/>
            <consortium name="The Broad Institute Genome Sequencing Center for Infectious Disease"/>
            <person name="Wu L."/>
            <person name="Ma J."/>
        </authorList>
    </citation>
    <scope>NUCLEOTIDE SEQUENCE [LARGE SCALE GENOMIC DNA]</scope>
    <source>
        <strain evidence="2">JCM 14307</strain>
    </source>
</reference>